<evidence type="ECO:0000313" key="1">
    <source>
        <dbReference type="EMBL" id="KAF0717620.1"/>
    </source>
</evidence>
<evidence type="ECO:0000313" key="2">
    <source>
        <dbReference type="Proteomes" id="UP000478052"/>
    </source>
</evidence>
<comment type="caution">
    <text evidence="1">The sequence shown here is derived from an EMBL/GenBank/DDBJ whole genome shotgun (WGS) entry which is preliminary data.</text>
</comment>
<dbReference type="OrthoDB" id="6582565at2759"/>
<dbReference type="AlphaFoldDB" id="A0A6G0W3H1"/>
<keyword evidence="2" id="KW-1185">Reference proteome</keyword>
<dbReference type="EMBL" id="VUJU01009785">
    <property type="protein sequence ID" value="KAF0717620.1"/>
    <property type="molecule type" value="Genomic_DNA"/>
</dbReference>
<gene>
    <name evidence="1" type="ORF">FWK35_00026953</name>
</gene>
<accession>A0A6G0W3H1</accession>
<reference evidence="1 2" key="1">
    <citation type="submission" date="2019-08" db="EMBL/GenBank/DDBJ databases">
        <title>Whole genome of Aphis craccivora.</title>
        <authorList>
            <person name="Voronova N.V."/>
            <person name="Shulinski R.S."/>
            <person name="Bandarenka Y.V."/>
            <person name="Zhorov D.G."/>
            <person name="Warner D."/>
        </authorList>
    </citation>
    <scope>NUCLEOTIDE SEQUENCE [LARGE SCALE GENOMIC DNA]</scope>
    <source>
        <strain evidence="1">180601</strain>
        <tissue evidence="1">Whole Body</tissue>
    </source>
</reference>
<dbReference type="Proteomes" id="UP000478052">
    <property type="component" value="Unassembled WGS sequence"/>
</dbReference>
<protein>
    <submittedName>
        <fullName evidence="1">PC4 and SFRS1-interacting protein isoform X1</fullName>
    </submittedName>
</protein>
<sequence length="77" mass="9032">MPKVKTSKSNRLTKYVNEFGKEIFSTDGEILFCKICEVKVASEKKFTVVQHISRDEHVSGLRRRELNRTNRYPQCNL</sequence>
<proteinExistence type="predicted"/>
<name>A0A6G0W3H1_APHCR</name>
<organism evidence="1 2">
    <name type="scientific">Aphis craccivora</name>
    <name type="common">Cowpea aphid</name>
    <dbReference type="NCBI Taxonomy" id="307492"/>
    <lineage>
        <taxon>Eukaryota</taxon>
        <taxon>Metazoa</taxon>
        <taxon>Ecdysozoa</taxon>
        <taxon>Arthropoda</taxon>
        <taxon>Hexapoda</taxon>
        <taxon>Insecta</taxon>
        <taxon>Pterygota</taxon>
        <taxon>Neoptera</taxon>
        <taxon>Paraneoptera</taxon>
        <taxon>Hemiptera</taxon>
        <taxon>Sternorrhyncha</taxon>
        <taxon>Aphidomorpha</taxon>
        <taxon>Aphidoidea</taxon>
        <taxon>Aphididae</taxon>
        <taxon>Aphidini</taxon>
        <taxon>Aphis</taxon>
        <taxon>Aphis</taxon>
    </lineage>
</organism>